<dbReference type="EMBL" id="JAQGLA010000082">
    <property type="protein sequence ID" value="MDA3629969.1"/>
    <property type="molecule type" value="Genomic_DNA"/>
</dbReference>
<evidence type="ECO:0000313" key="3">
    <source>
        <dbReference type="EMBL" id="MDA3629969.1"/>
    </source>
</evidence>
<accession>A0ABT4V7P2</accession>
<evidence type="ECO:0000256" key="2">
    <source>
        <dbReference type="SAM" id="Phobius"/>
    </source>
</evidence>
<feature type="region of interest" description="Disordered" evidence="1">
    <location>
        <begin position="1"/>
        <end position="85"/>
    </location>
</feature>
<feature type="compositionally biased region" description="Low complexity" evidence="1">
    <location>
        <begin position="45"/>
        <end position="57"/>
    </location>
</feature>
<keyword evidence="2" id="KW-0812">Transmembrane</keyword>
<dbReference type="RefSeq" id="WP_270953092.1">
    <property type="nucleotide sequence ID" value="NZ_JAQGLA010000082.1"/>
</dbReference>
<organism evidence="3 4">
    <name type="scientific">Saccharopolyspora oryzae</name>
    <dbReference type="NCBI Taxonomy" id="2997343"/>
    <lineage>
        <taxon>Bacteria</taxon>
        <taxon>Bacillati</taxon>
        <taxon>Actinomycetota</taxon>
        <taxon>Actinomycetes</taxon>
        <taxon>Pseudonocardiales</taxon>
        <taxon>Pseudonocardiaceae</taxon>
        <taxon>Saccharopolyspora</taxon>
    </lineage>
</organism>
<feature type="compositionally biased region" description="Polar residues" evidence="1">
    <location>
        <begin position="28"/>
        <end position="44"/>
    </location>
</feature>
<gene>
    <name evidence="3" type="ORF">OU415_31385</name>
</gene>
<keyword evidence="2" id="KW-1133">Transmembrane helix</keyword>
<evidence type="ECO:0000256" key="1">
    <source>
        <dbReference type="SAM" id="MobiDB-lite"/>
    </source>
</evidence>
<protein>
    <recommendedName>
        <fullName evidence="5">DUF4878 domain-containing protein</fullName>
    </recommendedName>
</protein>
<feature type="transmembrane region" description="Helical" evidence="2">
    <location>
        <begin position="94"/>
        <end position="116"/>
    </location>
</feature>
<evidence type="ECO:0008006" key="5">
    <source>
        <dbReference type="Google" id="ProtNLM"/>
    </source>
</evidence>
<reference evidence="3 4" key="1">
    <citation type="submission" date="2022-11" db="EMBL/GenBank/DDBJ databases">
        <title>Draft genome sequence of Saccharopolyspora sp. WRP15-2 isolated from rhizosphere soils of wild rice in Thailand.</title>
        <authorList>
            <person name="Duangmal K."/>
            <person name="Kammanee S."/>
            <person name="Muangham S."/>
        </authorList>
    </citation>
    <scope>NUCLEOTIDE SEQUENCE [LARGE SCALE GENOMIC DNA]</scope>
    <source>
        <strain evidence="3 4">WRP15-2</strain>
    </source>
</reference>
<keyword evidence="4" id="KW-1185">Reference proteome</keyword>
<proteinExistence type="predicted"/>
<evidence type="ECO:0000313" key="4">
    <source>
        <dbReference type="Proteomes" id="UP001210380"/>
    </source>
</evidence>
<comment type="caution">
    <text evidence="3">The sequence shown here is derived from an EMBL/GenBank/DDBJ whole genome shotgun (WGS) entry which is preliminary data.</text>
</comment>
<keyword evidence="2" id="KW-0472">Membrane</keyword>
<sequence>MTYPPQQPGQGGWGQQQPAGNGFPPQGPSETPQQQPAFYGNQHTGWGQQGPDQQQQAPMPPQWGSEFGPGSWLQEPNGFADVEPPQKKKSKLPLILGLVGVLVVLAGGVVGAYFWLASGPGEAKPVAQELVTKVNAHDFKSVRGLLCESNKAELNQALDQLEQWKFKVELGQVTERGESATAKLTGTYDAEGKTHPVDQTMTLKVEDGEWKICQLDQ</sequence>
<name>A0ABT4V7P2_9PSEU</name>
<dbReference type="Proteomes" id="UP001210380">
    <property type="component" value="Unassembled WGS sequence"/>
</dbReference>